<organism evidence="2 3">
    <name type="scientific">Streptomyces murinus</name>
    <dbReference type="NCBI Taxonomy" id="33900"/>
    <lineage>
        <taxon>Bacteria</taxon>
        <taxon>Bacillati</taxon>
        <taxon>Actinomycetota</taxon>
        <taxon>Actinomycetes</taxon>
        <taxon>Kitasatosporales</taxon>
        <taxon>Streptomycetaceae</taxon>
        <taxon>Streptomyces</taxon>
    </lineage>
</organism>
<accession>A0A7W3NRI4</accession>
<dbReference type="Proteomes" id="UP000577386">
    <property type="component" value="Unassembled WGS sequence"/>
</dbReference>
<keyword evidence="1" id="KW-0812">Transmembrane</keyword>
<keyword evidence="3" id="KW-1185">Reference proteome</keyword>
<dbReference type="RefSeq" id="WP_128791292.1">
    <property type="nucleotide sequence ID" value="NZ_BAAAHW010000003.1"/>
</dbReference>
<gene>
    <name evidence="2" type="ORF">HDA42_004532</name>
</gene>
<keyword evidence="1" id="KW-1133">Transmembrane helix</keyword>
<reference evidence="2 3" key="1">
    <citation type="submission" date="2020-08" db="EMBL/GenBank/DDBJ databases">
        <title>Sequencing the genomes of 1000 actinobacteria strains.</title>
        <authorList>
            <person name="Klenk H.-P."/>
        </authorList>
    </citation>
    <scope>NUCLEOTIDE SEQUENCE [LARGE SCALE GENOMIC DNA]</scope>
    <source>
        <strain evidence="2 3">DSM 41827</strain>
    </source>
</reference>
<keyword evidence="1" id="KW-0472">Membrane</keyword>
<protein>
    <submittedName>
        <fullName evidence="2">Uncharacterized protein</fullName>
    </submittedName>
</protein>
<comment type="caution">
    <text evidence="2">The sequence shown here is derived from an EMBL/GenBank/DDBJ whole genome shotgun (WGS) entry which is preliminary data.</text>
</comment>
<feature type="transmembrane region" description="Helical" evidence="1">
    <location>
        <begin position="6"/>
        <end position="31"/>
    </location>
</feature>
<sequence length="65" mass="7406">MIDVLFWVIGSCFFLAGLFFLFGALLMFIGWRQDKERVSFKKFLAWAGAGVASEALMLVFYTCKP</sequence>
<feature type="transmembrane region" description="Helical" evidence="1">
    <location>
        <begin position="43"/>
        <end position="62"/>
    </location>
</feature>
<dbReference type="GeneID" id="93975819"/>
<evidence type="ECO:0000313" key="3">
    <source>
        <dbReference type="Proteomes" id="UP000577386"/>
    </source>
</evidence>
<name>A0A7W3NRI4_STRMR</name>
<dbReference type="EMBL" id="JACJIJ010000002">
    <property type="protein sequence ID" value="MBA9055354.1"/>
    <property type="molecule type" value="Genomic_DNA"/>
</dbReference>
<dbReference type="AlphaFoldDB" id="A0A7W3NRI4"/>
<evidence type="ECO:0000256" key="1">
    <source>
        <dbReference type="SAM" id="Phobius"/>
    </source>
</evidence>
<evidence type="ECO:0000313" key="2">
    <source>
        <dbReference type="EMBL" id="MBA9055354.1"/>
    </source>
</evidence>
<proteinExistence type="predicted"/>